<evidence type="ECO:0000256" key="5">
    <source>
        <dbReference type="ARBA" id="ARBA00022833"/>
    </source>
</evidence>
<dbReference type="Pfam" id="PF12323">
    <property type="entry name" value="HTH_OrfB_IS605"/>
    <property type="match status" value="1"/>
</dbReference>
<dbReference type="InterPro" id="IPR010095">
    <property type="entry name" value="Cas12f1-like_TNB"/>
</dbReference>
<evidence type="ECO:0000259" key="9">
    <source>
        <dbReference type="Pfam" id="PF07282"/>
    </source>
</evidence>
<dbReference type="GO" id="GO:0006310">
    <property type="term" value="P:DNA recombination"/>
    <property type="evidence" value="ECO:0007669"/>
    <property type="project" value="UniProtKB-KW"/>
</dbReference>
<evidence type="ECO:0000256" key="6">
    <source>
        <dbReference type="ARBA" id="ARBA00023125"/>
    </source>
</evidence>
<evidence type="ECO:0000313" key="11">
    <source>
        <dbReference type="EMBL" id="MBB5776893.1"/>
    </source>
</evidence>
<name>A0A7W9LAX3_9ACTN</name>
<comment type="caution">
    <text evidence="11">The sequence shown here is derived from an EMBL/GenBank/DDBJ whole genome shotgun (WGS) entry which is preliminary data.</text>
</comment>
<feature type="domain" description="Transposase putative helix-turn-helix" evidence="10">
    <location>
        <begin position="91"/>
        <end position="125"/>
    </location>
</feature>
<dbReference type="PANTHER" id="PTHR30405">
    <property type="entry name" value="TRANSPOSASE"/>
    <property type="match status" value="1"/>
</dbReference>
<dbReference type="Pfam" id="PF07282">
    <property type="entry name" value="Cas12f1-like_TNB"/>
    <property type="match status" value="1"/>
</dbReference>
<keyword evidence="5" id="KW-0862">Zinc</keyword>
<proteinExistence type="inferred from homology"/>
<comment type="similarity">
    <text evidence="2">In the N-terminal section; belongs to the transposase 2 family.</text>
</comment>
<dbReference type="RefSeq" id="WP_246554536.1">
    <property type="nucleotide sequence ID" value="NZ_JACHMB010000001.1"/>
</dbReference>
<dbReference type="PANTHER" id="PTHR30405:SF11">
    <property type="entry name" value="RNA-GUIDED DNA ENDONUCLEASE RV2885C-RELATED"/>
    <property type="match status" value="1"/>
</dbReference>
<feature type="domain" description="Cas12f1-like TNB" evidence="9">
    <location>
        <begin position="401"/>
        <end position="467"/>
    </location>
</feature>
<accession>A0A7W9LAX3</accession>
<keyword evidence="7" id="KW-0233">DNA recombination</keyword>
<reference evidence="11 12" key="1">
    <citation type="submission" date="2020-08" db="EMBL/GenBank/DDBJ databases">
        <title>Sequencing the genomes of 1000 actinobacteria strains.</title>
        <authorList>
            <person name="Klenk H.-P."/>
        </authorList>
    </citation>
    <scope>NUCLEOTIDE SEQUENCE [LARGE SCALE GENOMIC DNA]</scope>
    <source>
        <strain evidence="11 12">DSM 45507</strain>
    </source>
</reference>
<dbReference type="EMBL" id="JACHMB010000001">
    <property type="protein sequence ID" value="MBB5776893.1"/>
    <property type="molecule type" value="Genomic_DNA"/>
</dbReference>
<dbReference type="NCBIfam" id="NF040570">
    <property type="entry name" value="guided_TnpB"/>
    <property type="match status" value="1"/>
</dbReference>
<dbReference type="InterPro" id="IPR001959">
    <property type="entry name" value="Transposase"/>
</dbReference>
<dbReference type="GO" id="GO:0003677">
    <property type="term" value="F:DNA binding"/>
    <property type="evidence" value="ECO:0007669"/>
    <property type="project" value="UniProtKB-KW"/>
</dbReference>
<feature type="domain" description="Probable transposase IS891/IS1136/IS1341" evidence="8">
    <location>
        <begin position="262"/>
        <end position="370"/>
    </location>
</feature>
<evidence type="ECO:0000259" key="8">
    <source>
        <dbReference type="Pfam" id="PF01385"/>
    </source>
</evidence>
<sequence length="481" mass="51500">MISYISHLLAVWAAQPLVLGARTAAGSGSHVEVTRHSGSTPVPGLAQVAGVPGELLRGRLGVVGAVRGAIGRAVADGEQFPAGVCRGEFLLRPTGKQAAALAQCLENHRELYNAALEHRRTAYRKAGVTVRYGEQSADLKHIRADDPGGQGRWSFSSQQATLRRLDKAYRAFFDRVKAGRTPGFPRFKGRGRFDTVEWPKDGDGCRWDSQPEHPTATYVRLQGVGQVRVHQHRRVLGIVKTISVKREGARWFVVLSCDEVPAHPLPATGAVAGIDMGVAWLATTSDGDHLDNQRHLATSASRLAAAQRDLAGKRRGSQRRGKAAVARVAVLHAKVRRQRLDSAHKAALALVRGYDVIVHEALNVAGMTRRAAPKPDGEGGYLPNGQSAKSGLNKSILDAGWSAFLTILSHKAESAGRQLIAVNPANTSRTCSRCGHCAKDNRVSQAVFRCTGCGFCAHADVNASINILRAGLALREAAQAA</sequence>
<evidence type="ECO:0000256" key="2">
    <source>
        <dbReference type="ARBA" id="ARBA00011044"/>
    </source>
</evidence>
<evidence type="ECO:0000259" key="10">
    <source>
        <dbReference type="Pfam" id="PF12323"/>
    </source>
</evidence>
<evidence type="ECO:0000256" key="3">
    <source>
        <dbReference type="ARBA" id="ARBA00022578"/>
    </source>
</evidence>
<keyword evidence="4" id="KW-0479">Metal-binding</keyword>
<keyword evidence="6" id="KW-0238">DNA-binding</keyword>
<evidence type="ECO:0000256" key="7">
    <source>
        <dbReference type="ARBA" id="ARBA00023172"/>
    </source>
</evidence>
<organism evidence="11 12">
    <name type="scientific">Nonomuraea jabiensis</name>
    <dbReference type="NCBI Taxonomy" id="882448"/>
    <lineage>
        <taxon>Bacteria</taxon>
        <taxon>Bacillati</taxon>
        <taxon>Actinomycetota</taxon>
        <taxon>Actinomycetes</taxon>
        <taxon>Streptosporangiales</taxon>
        <taxon>Streptosporangiaceae</taxon>
        <taxon>Nonomuraea</taxon>
    </lineage>
</organism>
<dbReference type="AlphaFoldDB" id="A0A7W9LAX3"/>
<dbReference type="InterPro" id="IPR021027">
    <property type="entry name" value="Transposase_put_HTH"/>
</dbReference>
<dbReference type="GO" id="GO:0046872">
    <property type="term" value="F:metal ion binding"/>
    <property type="evidence" value="ECO:0007669"/>
    <property type="project" value="UniProtKB-KW"/>
</dbReference>
<evidence type="ECO:0000256" key="4">
    <source>
        <dbReference type="ARBA" id="ARBA00022723"/>
    </source>
</evidence>
<gene>
    <name evidence="11" type="ORF">HD596_003649</name>
</gene>
<keyword evidence="12" id="KW-1185">Reference proteome</keyword>
<keyword evidence="3" id="KW-0815">Transposition</keyword>
<dbReference type="Proteomes" id="UP000579153">
    <property type="component" value="Unassembled WGS sequence"/>
</dbReference>
<protein>
    <submittedName>
        <fullName evidence="11">Putative transposase</fullName>
    </submittedName>
</protein>
<evidence type="ECO:0000313" key="12">
    <source>
        <dbReference type="Proteomes" id="UP000579153"/>
    </source>
</evidence>
<dbReference type="InterPro" id="IPR051399">
    <property type="entry name" value="RNA-guided_DNA_endo/Transpos"/>
</dbReference>
<evidence type="ECO:0000256" key="1">
    <source>
        <dbReference type="ARBA" id="ARBA00008761"/>
    </source>
</evidence>
<comment type="similarity">
    <text evidence="1">In the C-terminal section; belongs to the transposase 35 family.</text>
</comment>
<dbReference type="GO" id="GO:0032196">
    <property type="term" value="P:transposition"/>
    <property type="evidence" value="ECO:0007669"/>
    <property type="project" value="UniProtKB-KW"/>
</dbReference>
<dbReference type="Pfam" id="PF01385">
    <property type="entry name" value="OrfB_IS605"/>
    <property type="match status" value="1"/>
</dbReference>